<feature type="transmembrane region" description="Helical" evidence="4">
    <location>
        <begin position="298"/>
        <end position="316"/>
    </location>
</feature>
<feature type="transmembrane region" description="Helical" evidence="4">
    <location>
        <begin position="232"/>
        <end position="255"/>
    </location>
</feature>
<feature type="transmembrane region" description="Helical" evidence="4">
    <location>
        <begin position="359"/>
        <end position="380"/>
    </location>
</feature>
<feature type="region of interest" description="Disordered" evidence="3">
    <location>
        <begin position="1"/>
        <end position="20"/>
    </location>
</feature>
<dbReference type="Gene3D" id="1.20.1250.20">
    <property type="entry name" value="MFS general substrate transporter like domains"/>
    <property type="match status" value="2"/>
</dbReference>
<sequence length="421" mass="46071">MPPSASSLTSHDDEVDFSPHSQSIPNGGLKAWSQVFAAFLIYFNIWGFTNTFGAYQTYYEQIWPDKSSSTIAWIGSIQTFLLYSLGMITGPIFDMGYYRYLEAGGFVLLIVGIMMTSLCTEYWQAMLAQGLCVGLGTGMLYIPCATIPATYFTTKRPFTAGLASMGSSIGATIYSIVFHKLEPRVGFKMATQAIGYIALGTLAIALAILHARVKSTTPRSLKTFMAFTEPPFAVYAWSIFFFFMGMYIPFFYISSYAIEKVKLNAEMGFYMITILNAGSVLGRVIPNYIASHIGTFNVTIPSALVAMILAFVWLAIDNLGGLIVFGILFGMTSGTYVSMMSATVASISDDIRLLGGRIGLIFLSGGIGVLIGNPIAGVLIDRQDGSYWKMQLFCAILLVVATCLAFVARWLLVKNTLWVRV</sequence>
<keyword evidence="4" id="KW-0472">Membrane</keyword>
<dbReference type="InterPro" id="IPR020846">
    <property type="entry name" value="MFS_dom"/>
</dbReference>
<protein>
    <submittedName>
        <fullName evidence="6">Mfs monocarboxylate</fullName>
    </submittedName>
</protein>
<dbReference type="GO" id="GO:0022857">
    <property type="term" value="F:transmembrane transporter activity"/>
    <property type="evidence" value="ECO:0007669"/>
    <property type="project" value="InterPro"/>
</dbReference>
<organism evidence="6 7">
    <name type="scientific">Malassezia pachydermatis</name>
    <dbReference type="NCBI Taxonomy" id="77020"/>
    <lineage>
        <taxon>Eukaryota</taxon>
        <taxon>Fungi</taxon>
        <taxon>Dikarya</taxon>
        <taxon>Basidiomycota</taxon>
        <taxon>Ustilaginomycotina</taxon>
        <taxon>Malasseziomycetes</taxon>
        <taxon>Malasseziales</taxon>
        <taxon>Malasseziaceae</taxon>
        <taxon>Malassezia</taxon>
    </lineage>
</organism>
<feature type="transmembrane region" description="Helical" evidence="4">
    <location>
        <begin position="70"/>
        <end position="93"/>
    </location>
</feature>
<feature type="transmembrane region" description="Helical" evidence="4">
    <location>
        <begin position="392"/>
        <end position="412"/>
    </location>
</feature>
<feature type="transmembrane region" description="Helical" evidence="4">
    <location>
        <begin position="105"/>
        <end position="123"/>
    </location>
</feature>
<dbReference type="VEuPathDB" id="FungiDB:Malapachy_0030"/>
<comment type="subcellular location">
    <subcellularLocation>
        <location evidence="1">Membrane</location>
        <topology evidence="1">Multi-pass membrane protein</topology>
    </subcellularLocation>
</comment>
<dbReference type="PANTHER" id="PTHR11360:SF234">
    <property type="entry name" value="MFS-TYPE TRANSPORTER DBAD-RELATED"/>
    <property type="match status" value="1"/>
</dbReference>
<dbReference type="Pfam" id="PF07690">
    <property type="entry name" value="MFS_1"/>
    <property type="match status" value="1"/>
</dbReference>
<comment type="caution">
    <text evidence="6">The sequence shown here is derived from an EMBL/GenBank/DDBJ whole genome shotgun (WGS) entry which is preliminary data.</text>
</comment>
<dbReference type="InterPro" id="IPR050327">
    <property type="entry name" value="Proton-linked_MCT"/>
</dbReference>
<comment type="similarity">
    <text evidence="2">Belongs to the major facilitator superfamily. Monocarboxylate porter (TC 2.A.1.13) family.</text>
</comment>
<reference evidence="6 7" key="1">
    <citation type="submission" date="2015-07" db="EMBL/GenBank/DDBJ databases">
        <title>Draft Genome Sequence of Malassezia furfur CBS1878 and Malassezia pachydermatis CBS1879.</title>
        <authorList>
            <person name="Triana S."/>
            <person name="Ohm R."/>
            <person name="Gonzalez A."/>
            <person name="DeCock H."/>
            <person name="Restrepo S."/>
            <person name="Celis A."/>
        </authorList>
    </citation>
    <scope>NUCLEOTIDE SEQUENCE [LARGE SCALE GENOMIC DNA]</scope>
    <source>
        <strain evidence="6 7">CBS 1879</strain>
    </source>
</reference>
<dbReference type="SUPFAM" id="SSF103473">
    <property type="entry name" value="MFS general substrate transporter"/>
    <property type="match status" value="1"/>
</dbReference>
<evidence type="ECO:0000256" key="4">
    <source>
        <dbReference type="SAM" id="Phobius"/>
    </source>
</evidence>
<feature type="domain" description="Major facilitator superfamily (MFS) profile" evidence="5">
    <location>
        <begin position="231"/>
        <end position="421"/>
    </location>
</feature>
<dbReference type="PROSITE" id="PS50850">
    <property type="entry name" value="MFS"/>
    <property type="match status" value="1"/>
</dbReference>
<name>A0A0M8MKQ2_9BASI</name>
<proteinExistence type="inferred from homology"/>
<dbReference type="EMBL" id="LGAV01000006">
    <property type="protein sequence ID" value="KOS13498.1"/>
    <property type="molecule type" value="Genomic_DNA"/>
</dbReference>
<dbReference type="InterPro" id="IPR011701">
    <property type="entry name" value="MFS"/>
</dbReference>
<evidence type="ECO:0000313" key="6">
    <source>
        <dbReference type="EMBL" id="KOS13498.1"/>
    </source>
</evidence>
<gene>
    <name evidence="6" type="ORF">Malapachy_0030</name>
</gene>
<feature type="transmembrane region" description="Helical" evidence="4">
    <location>
        <begin position="130"/>
        <end position="152"/>
    </location>
</feature>
<dbReference type="GeneID" id="28726439"/>
<feature type="transmembrane region" description="Helical" evidence="4">
    <location>
        <begin position="323"/>
        <end position="347"/>
    </location>
</feature>
<keyword evidence="4" id="KW-0812">Transmembrane</keyword>
<keyword evidence="7" id="KW-1185">Reference proteome</keyword>
<dbReference type="InterPro" id="IPR036259">
    <property type="entry name" value="MFS_trans_sf"/>
</dbReference>
<dbReference type="GO" id="GO:0016020">
    <property type="term" value="C:membrane"/>
    <property type="evidence" value="ECO:0007669"/>
    <property type="project" value="UniProtKB-SubCell"/>
</dbReference>
<dbReference type="RefSeq" id="XP_017991130.1">
    <property type="nucleotide sequence ID" value="XM_018134564.1"/>
</dbReference>
<accession>A0A0M8MKQ2</accession>
<dbReference type="OrthoDB" id="6499973at2759"/>
<feature type="transmembrane region" description="Helical" evidence="4">
    <location>
        <begin position="31"/>
        <end position="49"/>
    </location>
</feature>
<dbReference type="Proteomes" id="UP000037751">
    <property type="component" value="Unassembled WGS sequence"/>
</dbReference>
<feature type="transmembrane region" description="Helical" evidence="4">
    <location>
        <begin position="158"/>
        <end position="181"/>
    </location>
</feature>
<feature type="transmembrane region" description="Helical" evidence="4">
    <location>
        <begin position="193"/>
        <end position="212"/>
    </location>
</feature>
<evidence type="ECO:0000256" key="2">
    <source>
        <dbReference type="ARBA" id="ARBA00006727"/>
    </source>
</evidence>
<keyword evidence="4" id="KW-1133">Transmembrane helix</keyword>
<evidence type="ECO:0000256" key="3">
    <source>
        <dbReference type="SAM" id="MobiDB-lite"/>
    </source>
</evidence>
<dbReference type="PANTHER" id="PTHR11360">
    <property type="entry name" value="MONOCARBOXYLATE TRANSPORTER"/>
    <property type="match status" value="1"/>
</dbReference>
<dbReference type="AlphaFoldDB" id="A0A0M8MKQ2"/>
<feature type="transmembrane region" description="Helical" evidence="4">
    <location>
        <begin position="267"/>
        <end position="286"/>
    </location>
</feature>
<evidence type="ECO:0000313" key="7">
    <source>
        <dbReference type="Proteomes" id="UP000037751"/>
    </source>
</evidence>
<evidence type="ECO:0000256" key="1">
    <source>
        <dbReference type="ARBA" id="ARBA00004141"/>
    </source>
</evidence>
<evidence type="ECO:0000259" key="5">
    <source>
        <dbReference type="PROSITE" id="PS50850"/>
    </source>
</evidence>